<protein>
    <submittedName>
        <fullName evidence="2">Uncharacterized protein</fullName>
    </submittedName>
</protein>
<evidence type="ECO:0000313" key="2">
    <source>
        <dbReference type="EMBL" id="PBK70879.1"/>
    </source>
</evidence>
<dbReference type="Proteomes" id="UP000218334">
    <property type="component" value="Unassembled WGS sequence"/>
</dbReference>
<name>A0A2H3BJ69_9AGAR</name>
<accession>A0A2H3BJ69</accession>
<reference evidence="3" key="1">
    <citation type="journal article" date="2017" name="Nat. Ecol. Evol.">
        <title>Genome expansion and lineage-specific genetic innovations in the forest pathogenic fungi Armillaria.</title>
        <authorList>
            <person name="Sipos G."/>
            <person name="Prasanna A.N."/>
            <person name="Walter M.C."/>
            <person name="O'Connor E."/>
            <person name="Balint B."/>
            <person name="Krizsan K."/>
            <person name="Kiss B."/>
            <person name="Hess J."/>
            <person name="Varga T."/>
            <person name="Slot J."/>
            <person name="Riley R."/>
            <person name="Boka B."/>
            <person name="Rigling D."/>
            <person name="Barry K."/>
            <person name="Lee J."/>
            <person name="Mihaltcheva S."/>
            <person name="LaButti K."/>
            <person name="Lipzen A."/>
            <person name="Waldron R."/>
            <person name="Moloney N.M."/>
            <person name="Sperisen C."/>
            <person name="Kredics L."/>
            <person name="Vagvoelgyi C."/>
            <person name="Patrignani A."/>
            <person name="Fitzpatrick D."/>
            <person name="Nagy I."/>
            <person name="Doyle S."/>
            <person name="Anderson J.B."/>
            <person name="Grigoriev I.V."/>
            <person name="Gueldener U."/>
            <person name="Muensterkoetter M."/>
            <person name="Nagy L.G."/>
        </authorList>
    </citation>
    <scope>NUCLEOTIDE SEQUENCE [LARGE SCALE GENOMIC DNA]</scope>
    <source>
        <strain evidence="3">28-4</strain>
    </source>
</reference>
<evidence type="ECO:0000256" key="1">
    <source>
        <dbReference type="SAM" id="MobiDB-lite"/>
    </source>
</evidence>
<feature type="region of interest" description="Disordered" evidence="1">
    <location>
        <begin position="49"/>
        <end position="68"/>
    </location>
</feature>
<gene>
    <name evidence="2" type="ORF">ARMSODRAFT_974119</name>
</gene>
<evidence type="ECO:0000313" key="3">
    <source>
        <dbReference type="Proteomes" id="UP000218334"/>
    </source>
</evidence>
<dbReference type="EMBL" id="KZ293425">
    <property type="protein sequence ID" value="PBK70879.1"/>
    <property type="molecule type" value="Genomic_DNA"/>
</dbReference>
<sequence>MSKAHPKPLYHLVKGSLYEAGVRHTQGFQGASLAKQNGMTEDRALPEINEEMKPPTLESLQKKPKDQGGSRSWVVLIGVDGDSHYPFHGCVSDAELEEYLIEDLSVPSDRIQLPPFGSHRGGDHRRIIDYRLYRPFAERSTVGLPLSRMVMADAGSGPKMMDDEMQKSDRVRLGGGWRDHYEYDFPSCPSGGQLRLFSWNGIQSLRMAVLALRVLEWNGGPKKSKGTKAMIRNEEDSTDIIDDDAL</sequence>
<keyword evidence="3" id="KW-1185">Reference proteome</keyword>
<organism evidence="2 3">
    <name type="scientific">Armillaria solidipes</name>
    <dbReference type="NCBI Taxonomy" id="1076256"/>
    <lineage>
        <taxon>Eukaryota</taxon>
        <taxon>Fungi</taxon>
        <taxon>Dikarya</taxon>
        <taxon>Basidiomycota</taxon>
        <taxon>Agaricomycotina</taxon>
        <taxon>Agaricomycetes</taxon>
        <taxon>Agaricomycetidae</taxon>
        <taxon>Agaricales</taxon>
        <taxon>Marasmiineae</taxon>
        <taxon>Physalacriaceae</taxon>
        <taxon>Armillaria</taxon>
    </lineage>
</organism>
<dbReference type="AlphaFoldDB" id="A0A2H3BJ69"/>
<proteinExistence type="predicted"/>